<dbReference type="InterPro" id="IPR051678">
    <property type="entry name" value="AGP_Transferase"/>
</dbReference>
<feature type="domain" description="Aminoglycoside phosphotransferase" evidence="1">
    <location>
        <begin position="133"/>
        <end position="181"/>
    </location>
</feature>
<dbReference type="Pfam" id="PF01636">
    <property type="entry name" value="APH"/>
    <property type="match status" value="1"/>
</dbReference>
<dbReference type="InterPro" id="IPR011009">
    <property type="entry name" value="Kinase-like_dom_sf"/>
</dbReference>
<dbReference type="Gene3D" id="3.90.1200.10">
    <property type="match status" value="1"/>
</dbReference>
<name>A0AAJ0C7J0_9PEZI</name>
<dbReference type="Proteomes" id="UP001244011">
    <property type="component" value="Unassembled WGS sequence"/>
</dbReference>
<proteinExistence type="predicted"/>
<evidence type="ECO:0000313" key="3">
    <source>
        <dbReference type="Proteomes" id="UP001244011"/>
    </source>
</evidence>
<evidence type="ECO:0000259" key="1">
    <source>
        <dbReference type="Pfam" id="PF01636"/>
    </source>
</evidence>
<keyword evidence="2" id="KW-0808">Transferase</keyword>
<accession>A0AAJ0C7J0</accession>
<dbReference type="InterPro" id="IPR002575">
    <property type="entry name" value="Aminoglycoside_PTrfase"/>
</dbReference>
<organism evidence="2 3">
    <name type="scientific">Phialemonium atrogriseum</name>
    <dbReference type="NCBI Taxonomy" id="1093897"/>
    <lineage>
        <taxon>Eukaryota</taxon>
        <taxon>Fungi</taxon>
        <taxon>Dikarya</taxon>
        <taxon>Ascomycota</taxon>
        <taxon>Pezizomycotina</taxon>
        <taxon>Sordariomycetes</taxon>
        <taxon>Sordariomycetidae</taxon>
        <taxon>Cephalothecales</taxon>
        <taxon>Cephalothecaceae</taxon>
        <taxon>Phialemonium</taxon>
    </lineage>
</organism>
<dbReference type="GeneID" id="85315547"/>
<gene>
    <name evidence="2" type="ORF">QBC33DRAFT_608422</name>
</gene>
<sequence length="221" mass="24960">MSRNEPGGYVFIGEILHHSNKGDRTNVRQNEGTASPLVTQHSPALPVPQVFSSIFRRASNGLPTVQLCMSYIEGRTLASEQLRQIHRPKSLNPPEYYSNTKGSHFLGCYVKHNGLSYVDGKDLPGMLSRPACSVFTHGDIRPGNILVNKQSQIVGLLDWENAGFYPDYWEYAMTMRLMPRRGHEWQAFMKSLKPKNWDITGIEKARRGIYVIGSGHYNAHT</sequence>
<protein>
    <submittedName>
        <fullName evidence="2">Kinase-like protein</fullName>
    </submittedName>
</protein>
<dbReference type="RefSeq" id="XP_060287619.1">
    <property type="nucleotide sequence ID" value="XM_060432360.1"/>
</dbReference>
<dbReference type="SUPFAM" id="SSF56112">
    <property type="entry name" value="Protein kinase-like (PK-like)"/>
    <property type="match status" value="1"/>
</dbReference>
<keyword evidence="2" id="KW-0418">Kinase</keyword>
<evidence type="ECO:0000313" key="2">
    <source>
        <dbReference type="EMBL" id="KAK1771406.1"/>
    </source>
</evidence>
<dbReference type="PANTHER" id="PTHR21310">
    <property type="entry name" value="AMINOGLYCOSIDE PHOSPHOTRANSFERASE-RELATED-RELATED"/>
    <property type="match status" value="1"/>
</dbReference>
<reference evidence="2" key="1">
    <citation type="submission" date="2023-06" db="EMBL/GenBank/DDBJ databases">
        <title>Genome-scale phylogeny and comparative genomics of the fungal order Sordariales.</title>
        <authorList>
            <consortium name="Lawrence Berkeley National Laboratory"/>
            <person name="Hensen N."/>
            <person name="Bonometti L."/>
            <person name="Westerberg I."/>
            <person name="Brannstrom I.O."/>
            <person name="Guillou S."/>
            <person name="Cros-Aarteil S."/>
            <person name="Calhoun S."/>
            <person name="Haridas S."/>
            <person name="Kuo A."/>
            <person name="Mondo S."/>
            <person name="Pangilinan J."/>
            <person name="Riley R."/>
            <person name="Labutti K."/>
            <person name="Andreopoulos B."/>
            <person name="Lipzen A."/>
            <person name="Chen C."/>
            <person name="Yanf M."/>
            <person name="Daum C."/>
            <person name="Ng V."/>
            <person name="Clum A."/>
            <person name="Steindorff A."/>
            <person name="Ohm R."/>
            <person name="Martin F."/>
            <person name="Silar P."/>
            <person name="Natvig D."/>
            <person name="Lalanne C."/>
            <person name="Gautier V."/>
            <person name="Ament-Velasquez S.L."/>
            <person name="Kruys A."/>
            <person name="Hutchinson M.I."/>
            <person name="Powell A.J."/>
            <person name="Barry K."/>
            <person name="Miller A.N."/>
            <person name="Grigoriev I.V."/>
            <person name="Debuchy R."/>
            <person name="Gladieux P."/>
            <person name="Thoren M.H."/>
            <person name="Johannesson H."/>
        </authorList>
    </citation>
    <scope>NUCLEOTIDE SEQUENCE</scope>
    <source>
        <strain evidence="2">8032-3</strain>
    </source>
</reference>
<keyword evidence="3" id="KW-1185">Reference proteome</keyword>
<comment type="caution">
    <text evidence="2">The sequence shown here is derived from an EMBL/GenBank/DDBJ whole genome shotgun (WGS) entry which is preliminary data.</text>
</comment>
<dbReference type="PANTHER" id="PTHR21310:SF15">
    <property type="entry name" value="AMINOGLYCOSIDE PHOSPHOTRANSFERASE DOMAIN-CONTAINING PROTEIN"/>
    <property type="match status" value="1"/>
</dbReference>
<dbReference type="GO" id="GO:0016301">
    <property type="term" value="F:kinase activity"/>
    <property type="evidence" value="ECO:0007669"/>
    <property type="project" value="UniProtKB-KW"/>
</dbReference>
<dbReference type="AlphaFoldDB" id="A0AAJ0C7J0"/>
<dbReference type="EMBL" id="MU838998">
    <property type="protein sequence ID" value="KAK1771406.1"/>
    <property type="molecule type" value="Genomic_DNA"/>
</dbReference>